<dbReference type="PROSITE" id="PS00687">
    <property type="entry name" value="ALDEHYDE_DEHYDR_GLU"/>
    <property type="match status" value="1"/>
</dbReference>
<feature type="domain" description="Aldehyde dehydrogenase" evidence="6">
    <location>
        <begin position="9"/>
        <end position="455"/>
    </location>
</feature>
<keyword evidence="2 5" id="KW-0560">Oxidoreductase</keyword>
<dbReference type="EMBL" id="REFJ01000007">
    <property type="protein sequence ID" value="RMA77642.1"/>
    <property type="molecule type" value="Genomic_DNA"/>
</dbReference>
<dbReference type="RefSeq" id="WP_121877762.1">
    <property type="nucleotide sequence ID" value="NZ_REFJ01000007.1"/>
</dbReference>
<dbReference type="GO" id="GO:0043824">
    <property type="term" value="F:succinylglutamate-semialdehyde dehydrogenase activity"/>
    <property type="evidence" value="ECO:0007669"/>
    <property type="project" value="InterPro"/>
</dbReference>
<dbReference type="Proteomes" id="UP000267187">
    <property type="component" value="Unassembled WGS sequence"/>
</dbReference>
<dbReference type="OrthoDB" id="5887723at2"/>
<proteinExistence type="inferred from homology"/>
<dbReference type="InterPro" id="IPR015590">
    <property type="entry name" value="Aldehyde_DH_dom"/>
</dbReference>
<name>A0A3M0AEM7_9GAMM</name>
<dbReference type="NCBIfam" id="TIGR03240">
    <property type="entry name" value="arg_catab_astD"/>
    <property type="match status" value="1"/>
</dbReference>
<keyword evidence="8" id="KW-1185">Reference proteome</keyword>
<dbReference type="NCBIfam" id="NF006992">
    <property type="entry name" value="PRK09457.1"/>
    <property type="match status" value="1"/>
</dbReference>
<dbReference type="Gene3D" id="3.40.605.10">
    <property type="entry name" value="Aldehyde Dehydrogenase, Chain A, domain 1"/>
    <property type="match status" value="1"/>
</dbReference>
<evidence type="ECO:0000313" key="8">
    <source>
        <dbReference type="Proteomes" id="UP000267187"/>
    </source>
</evidence>
<organism evidence="7 8">
    <name type="scientific">Umboniibacter marinipuniceus</name>
    <dbReference type="NCBI Taxonomy" id="569599"/>
    <lineage>
        <taxon>Bacteria</taxon>
        <taxon>Pseudomonadati</taxon>
        <taxon>Pseudomonadota</taxon>
        <taxon>Gammaproteobacteria</taxon>
        <taxon>Cellvibrionales</taxon>
        <taxon>Cellvibrionaceae</taxon>
        <taxon>Umboniibacter</taxon>
    </lineage>
</organism>
<keyword evidence="1" id="KW-0056">Arginine metabolism</keyword>
<protein>
    <submittedName>
        <fullName evidence="7">Succinylglutamic semialdehyde dehydrogenase</fullName>
    </submittedName>
</protein>
<dbReference type="InterPro" id="IPR016161">
    <property type="entry name" value="Ald_DH/histidinol_DH"/>
</dbReference>
<dbReference type="CDD" id="cd07095">
    <property type="entry name" value="ALDH_SGSD_AstD"/>
    <property type="match status" value="1"/>
</dbReference>
<keyword evidence="3" id="KW-0520">NAD</keyword>
<evidence type="ECO:0000256" key="2">
    <source>
        <dbReference type="ARBA" id="ARBA00023002"/>
    </source>
</evidence>
<dbReference type="AlphaFoldDB" id="A0A3M0AEM7"/>
<dbReference type="SUPFAM" id="SSF53720">
    <property type="entry name" value="ALDH-like"/>
    <property type="match status" value="1"/>
</dbReference>
<evidence type="ECO:0000259" key="6">
    <source>
        <dbReference type="Pfam" id="PF00171"/>
    </source>
</evidence>
<sequence length="482" mass="50964">MSNFINGTWVAAGGPEMRSYSPCETNLIWLGNESTEGDVNEAISGARRAFSEWSAKTLDQRITVLEAFASELASRRSELATTIHCETGKPEWEADTEVTAMINKVAISIRAYHERTGHSRNDNLELQHRAHGVMAVFGPYNFPGHLPNGHIVPALLAGNTVVFKPSEQTPTVAELTMKCWQAAGLPDGVINLVNGAKQTGVALVNGNIDGVLFTGSSLTGTAIHRSLGGRPEVIAALEMGGNNAIIVSPNSDPSHAAELVLQSAFLSAGQRCTCANRLILVESASNKAFIDCLVALMHRVIVDGAEDQSAEAFMGPVINRTTAESLISAQAALVDAGATALRTMAQLDEFGVRLSPGLIDVTQVENVPDEELFGPLLQLTRVSSMDDAISEANRTRYGLAAGLVSNNELEQHLFLTHIRAGVTSINAPTAGASSSLPFGGVGASGNHRPSAYYAADYAAWPQATMHGAASRSQSLIARGLAK</sequence>
<dbReference type="InterPro" id="IPR016163">
    <property type="entry name" value="Ald_DH_C"/>
</dbReference>
<feature type="active site" evidence="4">
    <location>
        <position position="238"/>
    </location>
</feature>
<dbReference type="InterPro" id="IPR017649">
    <property type="entry name" value="SuccinylGlu_semiald_DH_AstD"/>
</dbReference>
<dbReference type="FunFam" id="3.40.605.10:FF:000010">
    <property type="entry name" value="N-succinylglutamate 5-semialdehyde dehydrogenase"/>
    <property type="match status" value="1"/>
</dbReference>
<dbReference type="InterPro" id="IPR016160">
    <property type="entry name" value="Ald_DH_CS_CYS"/>
</dbReference>
<dbReference type="GO" id="GO:0006527">
    <property type="term" value="P:L-arginine catabolic process"/>
    <property type="evidence" value="ECO:0007669"/>
    <property type="project" value="InterPro"/>
</dbReference>
<dbReference type="Pfam" id="PF00171">
    <property type="entry name" value="Aldedh"/>
    <property type="match status" value="1"/>
</dbReference>
<reference evidence="7 8" key="1">
    <citation type="submission" date="2018-10" db="EMBL/GenBank/DDBJ databases">
        <title>Genomic Encyclopedia of Type Strains, Phase IV (KMG-IV): sequencing the most valuable type-strain genomes for metagenomic binning, comparative biology and taxonomic classification.</title>
        <authorList>
            <person name="Goeker M."/>
        </authorList>
    </citation>
    <scope>NUCLEOTIDE SEQUENCE [LARGE SCALE GENOMIC DNA]</scope>
    <source>
        <strain evidence="7 8">DSM 25080</strain>
    </source>
</reference>
<gene>
    <name evidence="7" type="ORF">DFR27_2462</name>
</gene>
<evidence type="ECO:0000256" key="1">
    <source>
        <dbReference type="ARBA" id="ARBA00022503"/>
    </source>
</evidence>
<accession>A0A3M0AEM7</accession>
<dbReference type="InterPro" id="IPR029510">
    <property type="entry name" value="Ald_DH_CS_GLU"/>
</dbReference>
<dbReference type="InterPro" id="IPR016162">
    <property type="entry name" value="Ald_DH_N"/>
</dbReference>
<dbReference type="Gene3D" id="3.40.309.10">
    <property type="entry name" value="Aldehyde Dehydrogenase, Chain A, domain 2"/>
    <property type="match status" value="1"/>
</dbReference>
<comment type="similarity">
    <text evidence="5">Belongs to the aldehyde dehydrogenase family.</text>
</comment>
<dbReference type="PANTHER" id="PTHR11699">
    <property type="entry name" value="ALDEHYDE DEHYDROGENASE-RELATED"/>
    <property type="match status" value="1"/>
</dbReference>
<evidence type="ECO:0000256" key="5">
    <source>
        <dbReference type="RuleBase" id="RU003345"/>
    </source>
</evidence>
<evidence type="ECO:0000256" key="4">
    <source>
        <dbReference type="PROSITE-ProRule" id="PRU10007"/>
    </source>
</evidence>
<evidence type="ECO:0000313" key="7">
    <source>
        <dbReference type="EMBL" id="RMA77642.1"/>
    </source>
</evidence>
<dbReference type="PROSITE" id="PS00070">
    <property type="entry name" value="ALDEHYDE_DEHYDR_CYS"/>
    <property type="match status" value="1"/>
</dbReference>
<comment type="caution">
    <text evidence="7">The sequence shown here is derived from an EMBL/GenBank/DDBJ whole genome shotgun (WGS) entry which is preliminary data.</text>
</comment>
<evidence type="ECO:0000256" key="3">
    <source>
        <dbReference type="ARBA" id="ARBA00023027"/>
    </source>
</evidence>